<dbReference type="AlphaFoldDB" id="A0A7R9QK41"/>
<keyword evidence="4" id="KW-1015">Disulfide bond</keyword>
<feature type="repeat" description="LDL-receptor class B" evidence="6">
    <location>
        <begin position="24"/>
        <end position="66"/>
    </location>
</feature>
<feature type="repeat" description="LDL-receptor class B" evidence="6">
    <location>
        <begin position="67"/>
        <end position="111"/>
    </location>
</feature>
<dbReference type="InterPro" id="IPR000033">
    <property type="entry name" value="LDLR_classB_rpt"/>
</dbReference>
<keyword evidence="2" id="KW-0732">Signal</keyword>
<sequence length="231" mass="26036">MSQETIISSSIESPSGLAVDWAARNIYWVDTSRNFIEVSQMDGSMRSLLIWEALEQPRDIAVDPNSGLMFWSQWDKSNAKIERSGMDASQRKTLHSSNLTHPHGLAIDSVDKKLYWSDAGTKHIEYSEFDGSKRQTLISRNVKHPYGLVIYGQYIYWTDLELKSIQSAHKTNGDQRKTLIAGLEQLMDIQVFDNQLIEAKSDVRKMCSNAGCSHLCLLSPSAPGYRCSCPT</sequence>
<evidence type="ECO:0000256" key="3">
    <source>
        <dbReference type="ARBA" id="ARBA00022737"/>
    </source>
</evidence>
<dbReference type="PANTHER" id="PTHR46513:SF44">
    <property type="entry name" value="LDL RECEPTOR RELATED PROTEIN 4"/>
    <property type="match status" value="1"/>
</dbReference>
<dbReference type="SMART" id="SM00135">
    <property type="entry name" value="LY"/>
    <property type="match status" value="4"/>
</dbReference>
<dbReference type="OrthoDB" id="10066840at2759"/>
<keyword evidence="5" id="KW-0325">Glycoprotein</keyword>
<accession>A0A7R9QK41</accession>
<keyword evidence="3" id="KW-0677">Repeat</keyword>
<evidence type="ECO:0000256" key="5">
    <source>
        <dbReference type="ARBA" id="ARBA00023180"/>
    </source>
</evidence>
<dbReference type="EMBL" id="CAJPIZ010043754">
    <property type="protein sequence ID" value="CAG2122030.1"/>
    <property type="molecule type" value="Genomic_DNA"/>
</dbReference>
<evidence type="ECO:0000256" key="2">
    <source>
        <dbReference type="ARBA" id="ARBA00022729"/>
    </source>
</evidence>
<dbReference type="Proteomes" id="UP000759131">
    <property type="component" value="Unassembled WGS sequence"/>
</dbReference>
<dbReference type="Gene3D" id="2.120.10.30">
    <property type="entry name" value="TolB, C-terminal domain"/>
    <property type="match status" value="1"/>
</dbReference>
<dbReference type="InterPro" id="IPR050778">
    <property type="entry name" value="Cueball_EGF_LRP_Nidogen"/>
</dbReference>
<reference evidence="7" key="1">
    <citation type="submission" date="2020-11" db="EMBL/GenBank/DDBJ databases">
        <authorList>
            <person name="Tran Van P."/>
        </authorList>
    </citation>
    <scope>NUCLEOTIDE SEQUENCE</scope>
</reference>
<dbReference type="PROSITE" id="PS51120">
    <property type="entry name" value="LDLRB"/>
    <property type="match status" value="3"/>
</dbReference>
<keyword evidence="8" id="KW-1185">Reference proteome</keyword>
<dbReference type="Pfam" id="PF00058">
    <property type="entry name" value="Ldl_recept_b"/>
    <property type="match status" value="4"/>
</dbReference>
<protein>
    <submittedName>
        <fullName evidence="7">Uncharacterized protein</fullName>
    </submittedName>
</protein>
<evidence type="ECO:0000313" key="7">
    <source>
        <dbReference type="EMBL" id="CAD7648525.1"/>
    </source>
</evidence>
<feature type="non-terminal residue" evidence="7">
    <location>
        <position position="231"/>
    </location>
</feature>
<name>A0A7R9QK41_9ACAR</name>
<dbReference type="InterPro" id="IPR011042">
    <property type="entry name" value="6-blade_b-propeller_TolB-like"/>
</dbReference>
<evidence type="ECO:0000256" key="6">
    <source>
        <dbReference type="PROSITE-ProRule" id="PRU00461"/>
    </source>
</evidence>
<dbReference type="EMBL" id="OC898329">
    <property type="protein sequence ID" value="CAD7648525.1"/>
    <property type="molecule type" value="Genomic_DNA"/>
</dbReference>
<evidence type="ECO:0000313" key="8">
    <source>
        <dbReference type="Proteomes" id="UP000759131"/>
    </source>
</evidence>
<dbReference type="PANTHER" id="PTHR46513">
    <property type="entry name" value="VITELLOGENIN RECEPTOR-LIKE PROTEIN-RELATED-RELATED"/>
    <property type="match status" value="1"/>
</dbReference>
<dbReference type="SUPFAM" id="SSF63825">
    <property type="entry name" value="YWTD domain"/>
    <property type="match status" value="1"/>
</dbReference>
<feature type="repeat" description="LDL-receptor class B" evidence="6">
    <location>
        <begin position="112"/>
        <end position="154"/>
    </location>
</feature>
<proteinExistence type="predicted"/>
<evidence type="ECO:0000256" key="4">
    <source>
        <dbReference type="ARBA" id="ARBA00023157"/>
    </source>
</evidence>
<keyword evidence="1" id="KW-0245">EGF-like domain</keyword>
<gene>
    <name evidence="7" type="ORF">OSB1V03_LOCUS21976</name>
</gene>
<dbReference type="FunFam" id="2.120.10.30:FF:000241">
    <property type="entry name" value="Low-density lipoprotein receptor-related protein 6"/>
    <property type="match status" value="1"/>
</dbReference>
<organism evidence="7">
    <name type="scientific">Medioppia subpectinata</name>
    <dbReference type="NCBI Taxonomy" id="1979941"/>
    <lineage>
        <taxon>Eukaryota</taxon>
        <taxon>Metazoa</taxon>
        <taxon>Ecdysozoa</taxon>
        <taxon>Arthropoda</taxon>
        <taxon>Chelicerata</taxon>
        <taxon>Arachnida</taxon>
        <taxon>Acari</taxon>
        <taxon>Acariformes</taxon>
        <taxon>Sarcoptiformes</taxon>
        <taxon>Oribatida</taxon>
        <taxon>Brachypylina</taxon>
        <taxon>Oppioidea</taxon>
        <taxon>Oppiidae</taxon>
        <taxon>Medioppia</taxon>
    </lineage>
</organism>
<evidence type="ECO:0000256" key="1">
    <source>
        <dbReference type="ARBA" id="ARBA00022536"/>
    </source>
</evidence>